<accession>A0A117SYD5</accession>
<proteinExistence type="inferred from homology"/>
<dbReference type="EMBL" id="LPVJ01000009">
    <property type="protein sequence ID" value="KUO96783.1"/>
    <property type="molecule type" value="Genomic_DNA"/>
</dbReference>
<dbReference type="InterPro" id="IPR005531">
    <property type="entry name" value="Asp23"/>
</dbReference>
<organism evidence="2 3">
    <name type="scientific">Ferroacidibacillus organovorans</name>
    <dbReference type="NCBI Taxonomy" id="1765683"/>
    <lineage>
        <taxon>Bacteria</taxon>
        <taxon>Bacillati</taxon>
        <taxon>Bacillota</taxon>
        <taxon>Bacilli</taxon>
        <taxon>Bacillales</taxon>
        <taxon>Alicyclobacillaceae</taxon>
        <taxon>Ferroacidibacillus</taxon>
    </lineage>
</organism>
<comment type="similarity">
    <text evidence="1">Belongs to the asp23 family.</text>
</comment>
<comment type="caution">
    <text evidence="2">The sequence shown here is derived from an EMBL/GenBank/DDBJ whole genome shotgun (WGS) entry which is preliminary data.</text>
</comment>
<reference evidence="2 3" key="1">
    <citation type="submission" date="2015-12" db="EMBL/GenBank/DDBJ databases">
        <title>Draft genome sequence of Acidibacillus ferrooxidans ITV001, isolated from a chalcopyrite acid mine drainage site in Brazil.</title>
        <authorList>
            <person name="Dall'Agnol H."/>
            <person name="Nancucheo I."/>
            <person name="Johnson B."/>
            <person name="Oliveira R."/>
            <person name="Leite L."/>
            <person name="Pylro V."/>
            <person name="Nunes G.L."/>
            <person name="Tzotzos G."/>
            <person name="Fernandes G.R."/>
            <person name="Dutra J."/>
            <person name="Orellana S.C."/>
            <person name="Oliveira G."/>
        </authorList>
    </citation>
    <scope>NUCLEOTIDE SEQUENCE [LARGE SCALE GENOMIC DNA]</scope>
    <source>
        <strain evidence="3">ITV01</strain>
    </source>
</reference>
<gene>
    <name evidence="2" type="ORF">ATW55_08150</name>
</gene>
<name>A0A117SYD5_9BACL</name>
<dbReference type="RefSeq" id="WP_067712615.1">
    <property type="nucleotide sequence ID" value="NZ_LPVJ01000009.1"/>
</dbReference>
<dbReference type="OrthoDB" id="9791482at2"/>
<evidence type="ECO:0000256" key="1">
    <source>
        <dbReference type="ARBA" id="ARBA00005721"/>
    </source>
</evidence>
<protein>
    <submittedName>
        <fullName evidence="2">Alkaline-shock protein</fullName>
    </submittedName>
</protein>
<dbReference type="PANTHER" id="PTHR34297">
    <property type="entry name" value="HYPOTHETICAL CYTOSOLIC PROTEIN-RELATED"/>
    <property type="match status" value="1"/>
</dbReference>
<evidence type="ECO:0000313" key="2">
    <source>
        <dbReference type="EMBL" id="KUO96783.1"/>
    </source>
</evidence>
<sequence length="139" mass="14734">MAIESGIVHSEEAGLQGAGTTQIANEVIAVIAGLAATEVRGVSDMSGGIVGGIAERLGRKNLSKGVRVDVTPDEQQCTIDLSIIAEYGYRIPDVAREIQEGVKRAIESMTGLEVLGVNVSVLGISFRVEDRIEEEKVRV</sequence>
<keyword evidence="3" id="KW-1185">Reference proteome</keyword>
<evidence type="ECO:0000313" key="3">
    <source>
        <dbReference type="Proteomes" id="UP000053557"/>
    </source>
</evidence>
<dbReference type="Pfam" id="PF03780">
    <property type="entry name" value="Asp23"/>
    <property type="match status" value="1"/>
</dbReference>
<dbReference type="PANTHER" id="PTHR34297:SF2">
    <property type="entry name" value="ASP23_GLS24 FAMILY ENVELOPE STRESS RESPONSE PROTEIN"/>
    <property type="match status" value="1"/>
</dbReference>
<dbReference type="Proteomes" id="UP000053557">
    <property type="component" value="Unassembled WGS sequence"/>
</dbReference>
<dbReference type="AlphaFoldDB" id="A0A117SYD5"/>